<evidence type="ECO:0000256" key="1">
    <source>
        <dbReference type="SAM" id="MobiDB-lite"/>
    </source>
</evidence>
<dbReference type="InterPro" id="IPR036390">
    <property type="entry name" value="WH_DNA-bd_sf"/>
</dbReference>
<dbReference type="GeneID" id="96248654"/>
<keyword evidence="3" id="KW-1185">Reference proteome</keyword>
<feature type="compositionally biased region" description="Low complexity" evidence="1">
    <location>
        <begin position="216"/>
        <end position="233"/>
    </location>
</feature>
<evidence type="ECO:0000313" key="3">
    <source>
        <dbReference type="Proteomes" id="UP001550628"/>
    </source>
</evidence>
<name>A0ABV2WV10_9NOCA</name>
<dbReference type="EMBL" id="JBEYBF010000017">
    <property type="protein sequence ID" value="MEU1954728.1"/>
    <property type="molecule type" value="Genomic_DNA"/>
</dbReference>
<dbReference type="Gene3D" id="1.10.10.10">
    <property type="entry name" value="Winged helix-like DNA-binding domain superfamily/Winged helix DNA-binding domain"/>
    <property type="match status" value="1"/>
</dbReference>
<accession>A0ABV2WV10</accession>
<comment type="caution">
    <text evidence="2">The sequence shown here is derived from an EMBL/GenBank/DDBJ whole genome shotgun (WGS) entry which is preliminary data.</text>
</comment>
<protein>
    <submittedName>
        <fullName evidence="2">Helix-turn-helix domain-containing protein</fullName>
    </submittedName>
</protein>
<sequence>MSDSWPRRRLLAILRGASEPLDAQQLAQITGQHVTTVRFHLDILTRESLVRQFQQPPRGRGRPRIGYRAVQRTIGYQDLAQVLADQLGPDPEQQAAAGRAAGRAWGDKLDTAGEPVESVRDAKDRVVSLMSELGFAPERDGRESAVRDPDQGAVVRLTACPLRDLARTHTEVVCGVHRGLLAALLERSGAQGVVEAELVPFVTEEMCEVRLRQVGPPAAQAPAAEAADSATTAARRRPQPGRIDAAAGQAARLSRASGQTVPPGSQLPPASASLESDPFPPATGPVAPSAGQQGGRVFRGAPPSGAVGPQLGDTNTHFLEQSAQQW</sequence>
<dbReference type="Proteomes" id="UP001550628">
    <property type="component" value="Unassembled WGS sequence"/>
</dbReference>
<feature type="region of interest" description="Disordered" evidence="1">
    <location>
        <begin position="216"/>
        <end position="326"/>
    </location>
</feature>
<reference evidence="2 3" key="1">
    <citation type="submission" date="2024-06" db="EMBL/GenBank/DDBJ databases">
        <title>The Natural Products Discovery Center: Release of the First 8490 Sequenced Strains for Exploring Actinobacteria Biosynthetic Diversity.</title>
        <authorList>
            <person name="Kalkreuter E."/>
            <person name="Kautsar S.A."/>
            <person name="Yang D."/>
            <person name="Bader C.D."/>
            <person name="Teijaro C.N."/>
            <person name="Fluegel L."/>
            <person name="Davis C.M."/>
            <person name="Simpson J.R."/>
            <person name="Lauterbach L."/>
            <person name="Steele A.D."/>
            <person name="Gui C."/>
            <person name="Meng S."/>
            <person name="Li G."/>
            <person name="Viehrig K."/>
            <person name="Ye F."/>
            <person name="Su P."/>
            <person name="Kiefer A.F."/>
            <person name="Nichols A."/>
            <person name="Cepeda A.J."/>
            <person name="Yan W."/>
            <person name="Fan B."/>
            <person name="Jiang Y."/>
            <person name="Adhikari A."/>
            <person name="Zheng C.-J."/>
            <person name="Schuster L."/>
            <person name="Cowan T.M."/>
            <person name="Smanski M.J."/>
            <person name="Chevrette M.G."/>
            <person name="De Carvalho L.P.S."/>
            <person name="Shen B."/>
        </authorList>
    </citation>
    <scope>NUCLEOTIDE SEQUENCE [LARGE SCALE GENOMIC DNA]</scope>
    <source>
        <strain evidence="2 3">NPDC019708</strain>
    </source>
</reference>
<dbReference type="RefSeq" id="WP_030522493.1">
    <property type="nucleotide sequence ID" value="NZ_JBEYBD010000022.1"/>
</dbReference>
<proteinExistence type="predicted"/>
<feature type="compositionally biased region" description="Polar residues" evidence="1">
    <location>
        <begin position="312"/>
        <end position="326"/>
    </location>
</feature>
<feature type="compositionally biased region" description="Low complexity" evidence="1">
    <location>
        <begin position="245"/>
        <end position="258"/>
    </location>
</feature>
<dbReference type="InterPro" id="IPR036388">
    <property type="entry name" value="WH-like_DNA-bd_sf"/>
</dbReference>
<organism evidence="2 3">
    <name type="scientific">Nocardia rhamnosiphila</name>
    <dbReference type="NCBI Taxonomy" id="426716"/>
    <lineage>
        <taxon>Bacteria</taxon>
        <taxon>Bacillati</taxon>
        <taxon>Actinomycetota</taxon>
        <taxon>Actinomycetes</taxon>
        <taxon>Mycobacteriales</taxon>
        <taxon>Nocardiaceae</taxon>
        <taxon>Nocardia</taxon>
    </lineage>
</organism>
<evidence type="ECO:0000313" key="2">
    <source>
        <dbReference type="EMBL" id="MEU1954728.1"/>
    </source>
</evidence>
<gene>
    <name evidence="2" type="ORF">ABZ510_23015</name>
</gene>
<dbReference type="SUPFAM" id="SSF46785">
    <property type="entry name" value="Winged helix' DNA-binding domain"/>
    <property type="match status" value="1"/>
</dbReference>